<evidence type="ECO:0000313" key="7">
    <source>
        <dbReference type="EMBL" id="ABX00609.1"/>
    </source>
</evidence>
<comment type="pathway">
    <text evidence="1">Carbohydrate metabolism; galactose metabolism.</text>
</comment>
<name>A9Y8S3_STRLN</name>
<dbReference type="SUPFAM" id="SSF51735">
    <property type="entry name" value="NAD(P)-binding Rossmann-fold domains"/>
    <property type="match status" value="1"/>
</dbReference>
<evidence type="ECO:0000259" key="6">
    <source>
        <dbReference type="Pfam" id="PF01370"/>
    </source>
</evidence>
<accession>A9Y8S3</accession>
<dbReference type="EMBL" id="CP016438">
    <property type="protein sequence ID" value="ANS62469.1"/>
    <property type="molecule type" value="Genomic_DNA"/>
</dbReference>
<comment type="similarity">
    <text evidence="2">Belongs to the NAD(P)-dependent epimerase/dehydratase family.</text>
</comment>
<dbReference type="InterPro" id="IPR036291">
    <property type="entry name" value="NAD(P)-bd_dom_sf"/>
</dbReference>
<evidence type="ECO:0000313" key="9">
    <source>
        <dbReference type="Proteomes" id="UP000092598"/>
    </source>
</evidence>
<protein>
    <recommendedName>
        <fullName evidence="3">UDP-glucose 4-epimerase</fullName>
    </recommendedName>
    <alternativeName>
        <fullName evidence="5">Galactowaldenase</fullName>
    </alternativeName>
    <alternativeName>
        <fullName evidence="4">UDP-galactose 4-epimerase</fullName>
    </alternativeName>
</protein>
<dbReference type="Pfam" id="PF01370">
    <property type="entry name" value="Epimerase"/>
    <property type="match status" value="1"/>
</dbReference>
<feature type="domain" description="NAD-dependent epimerase/dehydratase" evidence="6">
    <location>
        <begin position="6"/>
        <end position="245"/>
    </location>
</feature>
<dbReference type="InterPro" id="IPR001509">
    <property type="entry name" value="Epimerase_deHydtase"/>
</dbReference>
<proteinExistence type="inferred from homology"/>
<dbReference type="STRING" id="1915.SLINC_0245"/>
<dbReference type="PANTHER" id="PTHR43725">
    <property type="entry name" value="UDP-GLUCOSE 4-EPIMERASE"/>
    <property type="match status" value="1"/>
</dbReference>
<dbReference type="Gene3D" id="3.90.25.10">
    <property type="entry name" value="UDP-galactose 4-epimerase, domain 1"/>
    <property type="match status" value="2"/>
</dbReference>
<dbReference type="RefSeq" id="WP_067425652.1">
    <property type="nucleotide sequence ID" value="NZ_CP016438.1"/>
</dbReference>
<evidence type="ECO:0000256" key="5">
    <source>
        <dbReference type="ARBA" id="ARBA00033067"/>
    </source>
</evidence>
<dbReference type="PANTHER" id="PTHR43725:SF53">
    <property type="entry name" value="UDP-ARABINOSE 4-EPIMERASE 1"/>
    <property type="match status" value="1"/>
</dbReference>
<gene>
    <name evidence="8" type="ORF">SLINC_0245</name>
</gene>
<evidence type="ECO:0000256" key="4">
    <source>
        <dbReference type="ARBA" id="ARBA00031367"/>
    </source>
</evidence>
<evidence type="ECO:0000256" key="3">
    <source>
        <dbReference type="ARBA" id="ARBA00018569"/>
    </source>
</evidence>
<sequence length="324" mass="35434">MSGRYCVTGGAGFIGSHFVERLLAEEGTREVVAYDDLSNTTTRWIEPLLADERLRFVRADVLDTARLTEELTGWTQDDVVVHLASSVDMRKGYHDRGFDLRQCAEGTLSVLNAMRASGPRTVLFSSSSTVYGDPVTLPTPEHAGPYAPISMYGAGKLAAEALLSAYCHLDGFTAHVFRFGNVVGGRMNHGVIHDFIEKLDARRDRLQVLGDGRQRKNYFLVEECVDGILTASGKLGPGFHVLNLGNPGTVSVDEIAAIVIDEMGLKGVGLEHEGGVRGWPGDVPVVEYDLTRVHELGWSAPTDGRQAIRTCARRLLAERGWQRP</sequence>
<reference evidence="7" key="1">
    <citation type="journal article" date="2008" name="Folia Microbiol. (Praha)">
        <title>Sequence analysis and heterologous expression of the lincomycin biosynthetic cluster of the type strain Streptomyces lincolnensis ATCC 25466.</title>
        <authorList>
            <person name="Koberska M."/>
            <person name="Kopecky J."/>
            <person name="Olsovska J."/>
            <person name="Jelinkova M."/>
            <person name="Ulanova D."/>
            <person name="Man P."/>
            <person name="Flieger M."/>
            <person name="Janata J."/>
        </authorList>
    </citation>
    <scope>NUCLEOTIDE SEQUENCE</scope>
</reference>
<dbReference type="EMBL" id="EU124663">
    <property type="protein sequence ID" value="ABX00609.1"/>
    <property type="molecule type" value="Genomic_DNA"/>
</dbReference>
<evidence type="ECO:0000256" key="1">
    <source>
        <dbReference type="ARBA" id="ARBA00004947"/>
    </source>
</evidence>
<evidence type="ECO:0000256" key="2">
    <source>
        <dbReference type="ARBA" id="ARBA00007637"/>
    </source>
</evidence>
<reference evidence="8 9" key="2">
    <citation type="submission" date="2016-07" db="EMBL/GenBank/DDBJ databases">
        <title>Enhancement of antibiotic productionsby engineered nitrateutilization in actinobacteria.</title>
        <authorList>
            <person name="Meng S.C."/>
        </authorList>
    </citation>
    <scope>NUCLEOTIDE SEQUENCE [LARGE SCALE GENOMIC DNA]</scope>
    <source>
        <strain evidence="8 9">NRRL 2936</strain>
    </source>
</reference>
<keyword evidence="9" id="KW-1185">Reference proteome</keyword>
<dbReference type="CDD" id="cd05234">
    <property type="entry name" value="UDP_G4E_2_SDR_e"/>
    <property type="match status" value="1"/>
</dbReference>
<dbReference type="OrthoDB" id="9801785at2"/>
<dbReference type="KEGG" id="sls:SLINC_0245"/>
<dbReference type="AlphaFoldDB" id="A9Y8S3"/>
<dbReference type="Proteomes" id="UP000092598">
    <property type="component" value="Chromosome"/>
</dbReference>
<evidence type="ECO:0000313" key="8">
    <source>
        <dbReference type="EMBL" id="ANS62469.1"/>
    </source>
</evidence>
<organism evidence="7">
    <name type="scientific">Streptomyces lincolnensis</name>
    <dbReference type="NCBI Taxonomy" id="1915"/>
    <lineage>
        <taxon>Bacteria</taxon>
        <taxon>Bacillati</taxon>
        <taxon>Actinomycetota</taxon>
        <taxon>Actinomycetes</taxon>
        <taxon>Kitasatosporales</taxon>
        <taxon>Streptomycetaceae</taxon>
        <taxon>Streptomyces</taxon>
    </lineage>
</organism>
<dbReference type="PATRIC" id="fig|1915.4.peg.334"/>
<dbReference type="Gene3D" id="3.40.50.720">
    <property type="entry name" value="NAD(P)-binding Rossmann-like Domain"/>
    <property type="match status" value="1"/>
</dbReference>